<dbReference type="EMBL" id="JBHSAY010000034">
    <property type="protein sequence ID" value="MFC4136804.1"/>
    <property type="molecule type" value="Genomic_DNA"/>
</dbReference>
<protein>
    <submittedName>
        <fullName evidence="7">LysE family translocator</fullName>
    </submittedName>
</protein>
<dbReference type="Proteomes" id="UP001595816">
    <property type="component" value="Unassembled WGS sequence"/>
</dbReference>
<keyword evidence="4 6" id="KW-1133">Transmembrane helix</keyword>
<name>A0ABV8M278_9ACTN</name>
<feature type="transmembrane region" description="Helical" evidence="6">
    <location>
        <begin position="31"/>
        <end position="56"/>
    </location>
</feature>
<dbReference type="PANTHER" id="PTHR30086:SF20">
    <property type="entry name" value="ARGININE EXPORTER PROTEIN ARGO-RELATED"/>
    <property type="match status" value="1"/>
</dbReference>
<evidence type="ECO:0000256" key="4">
    <source>
        <dbReference type="ARBA" id="ARBA00022989"/>
    </source>
</evidence>
<evidence type="ECO:0000256" key="2">
    <source>
        <dbReference type="ARBA" id="ARBA00022475"/>
    </source>
</evidence>
<evidence type="ECO:0000256" key="5">
    <source>
        <dbReference type="ARBA" id="ARBA00023136"/>
    </source>
</evidence>
<comment type="subcellular location">
    <subcellularLocation>
        <location evidence="1">Cell membrane</location>
        <topology evidence="1">Multi-pass membrane protein</topology>
    </subcellularLocation>
</comment>
<feature type="transmembrane region" description="Helical" evidence="6">
    <location>
        <begin position="63"/>
        <end position="83"/>
    </location>
</feature>
<sequence>MVAGFLLAILPLIATPGASLALLMVRGPRRALPVVAGTVTGIYTHALLAMVGLAAVVMQSSQAFLVVRVAGAVYLVGLGLWTWRAPRPASSLGSPTGPERPAFRQAYLGNVLNPKAASIYLTLVPQFVDPRHALAPQILVLATAHAVLITAWLGGWTAVLARVGRMIRSGRWASGIRRSAAAVLVFLGVRTLAA</sequence>
<evidence type="ECO:0000313" key="8">
    <source>
        <dbReference type="Proteomes" id="UP001595816"/>
    </source>
</evidence>
<proteinExistence type="predicted"/>
<dbReference type="RefSeq" id="WP_253756083.1">
    <property type="nucleotide sequence ID" value="NZ_JAMZDZ010000001.1"/>
</dbReference>
<evidence type="ECO:0000256" key="1">
    <source>
        <dbReference type="ARBA" id="ARBA00004651"/>
    </source>
</evidence>
<dbReference type="Pfam" id="PF01810">
    <property type="entry name" value="LysE"/>
    <property type="match status" value="1"/>
</dbReference>
<evidence type="ECO:0000256" key="3">
    <source>
        <dbReference type="ARBA" id="ARBA00022692"/>
    </source>
</evidence>
<dbReference type="PANTHER" id="PTHR30086">
    <property type="entry name" value="ARGININE EXPORTER PROTEIN ARGO"/>
    <property type="match status" value="1"/>
</dbReference>
<dbReference type="InterPro" id="IPR001123">
    <property type="entry name" value="LeuE-type"/>
</dbReference>
<evidence type="ECO:0000313" key="7">
    <source>
        <dbReference type="EMBL" id="MFC4136804.1"/>
    </source>
</evidence>
<keyword evidence="8" id="KW-1185">Reference proteome</keyword>
<keyword evidence="3 6" id="KW-0812">Transmembrane</keyword>
<reference evidence="8" key="1">
    <citation type="journal article" date="2019" name="Int. J. Syst. Evol. Microbiol.">
        <title>The Global Catalogue of Microorganisms (GCM) 10K type strain sequencing project: providing services to taxonomists for standard genome sequencing and annotation.</title>
        <authorList>
            <consortium name="The Broad Institute Genomics Platform"/>
            <consortium name="The Broad Institute Genome Sequencing Center for Infectious Disease"/>
            <person name="Wu L."/>
            <person name="Ma J."/>
        </authorList>
    </citation>
    <scope>NUCLEOTIDE SEQUENCE [LARGE SCALE GENOMIC DNA]</scope>
    <source>
        <strain evidence="8">CGMCC 4.7289</strain>
    </source>
</reference>
<accession>A0ABV8M278</accession>
<keyword evidence="2" id="KW-1003">Cell membrane</keyword>
<gene>
    <name evidence="7" type="ORF">ACFOZ4_39890</name>
</gene>
<feature type="transmembrane region" description="Helical" evidence="6">
    <location>
        <begin position="138"/>
        <end position="163"/>
    </location>
</feature>
<comment type="caution">
    <text evidence="7">The sequence shown here is derived from an EMBL/GenBank/DDBJ whole genome shotgun (WGS) entry which is preliminary data.</text>
</comment>
<evidence type="ECO:0000256" key="6">
    <source>
        <dbReference type="SAM" id="Phobius"/>
    </source>
</evidence>
<organism evidence="7 8">
    <name type="scientific">Hamadaea flava</name>
    <dbReference type="NCBI Taxonomy" id="1742688"/>
    <lineage>
        <taxon>Bacteria</taxon>
        <taxon>Bacillati</taxon>
        <taxon>Actinomycetota</taxon>
        <taxon>Actinomycetes</taxon>
        <taxon>Micromonosporales</taxon>
        <taxon>Micromonosporaceae</taxon>
        <taxon>Hamadaea</taxon>
    </lineage>
</organism>
<keyword evidence="5 6" id="KW-0472">Membrane</keyword>